<evidence type="ECO:0000313" key="2">
    <source>
        <dbReference type="Proteomes" id="UP000654257"/>
    </source>
</evidence>
<dbReference type="AlphaFoldDB" id="A0A917D1I2"/>
<evidence type="ECO:0000313" key="1">
    <source>
        <dbReference type="EMBL" id="GGG04227.1"/>
    </source>
</evidence>
<reference evidence="1" key="1">
    <citation type="journal article" date="2014" name="Int. J. Syst. Evol. Microbiol.">
        <title>Complete genome sequence of Corynebacterium casei LMG S-19264T (=DSM 44701T), isolated from a smear-ripened cheese.</title>
        <authorList>
            <consortium name="US DOE Joint Genome Institute (JGI-PGF)"/>
            <person name="Walter F."/>
            <person name="Albersmeier A."/>
            <person name="Kalinowski J."/>
            <person name="Ruckert C."/>
        </authorList>
    </citation>
    <scope>NUCLEOTIDE SEQUENCE</scope>
    <source>
        <strain evidence="1">CCM 7905</strain>
    </source>
</reference>
<reference evidence="1" key="2">
    <citation type="submission" date="2020-09" db="EMBL/GenBank/DDBJ databases">
        <authorList>
            <person name="Sun Q."/>
            <person name="Sedlacek I."/>
        </authorList>
    </citation>
    <scope>NUCLEOTIDE SEQUENCE</scope>
    <source>
        <strain evidence="1">CCM 7905</strain>
    </source>
</reference>
<dbReference type="EMBL" id="BMCU01000002">
    <property type="protein sequence ID" value="GGG04227.1"/>
    <property type="molecule type" value="Genomic_DNA"/>
</dbReference>
<accession>A0A917D1I2</accession>
<name>A0A917D1I2_9NOCA</name>
<keyword evidence="2" id="KW-1185">Reference proteome</keyword>
<dbReference type="Proteomes" id="UP000654257">
    <property type="component" value="Unassembled WGS sequence"/>
</dbReference>
<gene>
    <name evidence="1" type="ORF">GCM10007304_17920</name>
</gene>
<sequence length="67" mass="7680">MRIYFEVDVPDTVGSFDAEQKTDGQWLVHLRRFGTDEHAGCLIRVNSADPFEVIRQSLNHIHQQGPT</sequence>
<proteinExistence type="predicted"/>
<protein>
    <submittedName>
        <fullName evidence="1">Uncharacterized protein</fullName>
    </submittedName>
</protein>
<dbReference type="RefSeq" id="WP_188544460.1">
    <property type="nucleotide sequence ID" value="NZ_BMCU01000002.1"/>
</dbReference>
<organism evidence="1 2">
    <name type="scientific">Rhodococcoides trifolii</name>
    <dbReference type="NCBI Taxonomy" id="908250"/>
    <lineage>
        <taxon>Bacteria</taxon>
        <taxon>Bacillati</taxon>
        <taxon>Actinomycetota</taxon>
        <taxon>Actinomycetes</taxon>
        <taxon>Mycobacteriales</taxon>
        <taxon>Nocardiaceae</taxon>
        <taxon>Rhodococcoides</taxon>
    </lineage>
</organism>
<comment type="caution">
    <text evidence="1">The sequence shown here is derived from an EMBL/GenBank/DDBJ whole genome shotgun (WGS) entry which is preliminary data.</text>
</comment>